<protein>
    <recommendedName>
        <fullName evidence="1">RRXRR domain-containing protein</fullName>
    </recommendedName>
</protein>
<organism evidence="2 3">
    <name type="scientific">Oxynema aestuarii AP17</name>
    <dbReference type="NCBI Taxonomy" id="2064643"/>
    <lineage>
        <taxon>Bacteria</taxon>
        <taxon>Bacillati</taxon>
        <taxon>Cyanobacteriota</taxon>
        <taxon>Cyanophyceae</taxon>
        <taxon>Oscillatoriophycideae</taxon>
        <taxon>Oscillatoriales</taxon>
        <taxon>Oscillatoriaceae</taxon>
        <taxon>Oxynema</taxon>
        <taxon>Oxynema aestuarii</taxon>
    </lineage>
</organism>
<evidence type="ECO:0000259" key="1">
    <source>
        <dbReference type="Pfam" id="PF14239"/>
    </source>
</evidence>
<accession>A0A6H1U4S0</accession>
<dbReference type="InterPro" id="IPR025938">
    <property type="entry name" value="RRXRR_dom"/>
</dbReference>
<feature type="domain" description="RRXRR" evidence="1">
    <location>
        <begin position="3"/>
        <end position="101"/>
    </location>
</feature>
<dbReference type="AlphaFoldDB" id="A0A6H1U4S0"/>
<reference evidence="2 3" key="1">
    <citation type="submission" date="2020-04" db="EMBL/GenBank/DDBJ databases">
        <authorList>
            <person name="Basu S."/>
            <person name="Maruthanayagam V."/>
            <person name="Chakraborty S."/>
            <person name="Pramanik A."/>
            <person name="Mukherjee J."/>
            <person name="Brink B."/>
        </authorList>
    </citation>
    <scope>NUCLEOTIDE SEQUENCE [LARGE SCALE GENOMIC DNA]</scope>
    <source>
        <strain evidence="2 3">AP17</strain>
    </source>
</reference>
<gene>
    <name evidence="2" type="ORF">HCG48_19190</name>
</gene>
<dbReference type="KEGG" id="oxy:HCG48_19190"/>
<proteinExistence type="predicted"/>
<evidence type="ECO:0000313" key="2">
    <source>
        <dbReference type="EMBL" id="QIZ73831.1"/>
    </source>
</evidence>
<dbReference type="Pfam" id="PF14239">
    <property type="entry name" value="RRXRR"/>
    <property type="match status" value="1"/>
</dbReference>
<name>A0A6H1U4S0_9CYAN</name>
<evidence type="ECO:0000313" key="3">
    <source>
        <dbReference type="Proteomes" id="UP000500857"/>
    </source>
</evidence>
<sequence length="138" mass="15875">MRVPVVSKEGKLLMPTQPSWARHWLKEGKAVKRRSDVGMFYRQLIVEGGEATQLIAVRVDPGKKCLGIAIRRLRATLFQADLILCFDRVRFSMKQRRIIHRWGQFLAGKVFLMARNRGLLISDSRPSLTCPEVGLSWR</sequence>
<keyword evidence="3" id="KW-1185">Reference proteome</keyword>
<dbReference type="Proteomes" id="UP000500857">
    <property type="component" value="Chromosome"/>
</dbReference>
<dbReference type="EMBL" id="CP051167">
    <property type="protein sequence ID" value="QIZ73831.1"/>
    <property type="molecule type" value="Genomic_DNA"/>
</dbReference>